<evidence type="ECO:0000256" key="1">
    <source>
        <dbReference type="SAM" id="Phobius"/>
    </source>
</evidence>
<keyword evidence="1" id="KW-0472">Membrane</keyword>
<evidence type="ECO:0000313" key="3">
    <source>
        <dbReference type="Proteomes" id="UP000813461"/>
    </source>
</evidence>
<dbReference type="Proteomes" id="UP000813461">
    <property type="component" value="Unassembled WGS sequence"/>
</dbReference>
<sequence length="257" mass="28525">MNTISPPPQIRRISAGKRVLGVVVGIAGGLGANALLGYGVMSFYTRGTKFVPYDTTSPDLALPVFQKHNPTSNPPVCIDHAIKSIPYAKLPAKYLRRDAQGTTGVDQAALATDFCRGVWGGLAYRVQRRYLERKYRNLPGREGHLWDVKELEKSGYEVGTKITDHFEVVEHSDDKVIVRCGDSPLNAGPRPSDGLFAMEVSTDDEAQLATFHLKCVFVNTTPEGKDAQPLPPNFQLLHRWYTKLWMESATRKLLKEG</sequence>
<dbReference type="AlphaFoldDB" id="A0A8K0QTP6"/>
<gene>
    <name evidence="2" type="ORF">FB567DRAFT_507521</name>
</gene>
<keyword evidence="3" id="KW-1185">Reference proteome</keyword>
<name>A0A8K0QTP6_9PLEO</name>
<keyword evidence="1" id="KW-1133">Transmembrane helix</keyword>
<accession>A0A8K0QTP6</accession>
<feature type="transmembrane region" description="Helical" evidence="1">
    <location>
        <begin position="20"/>
        <end position="44"/>
    </location>
</feature>
<reference evidence="2" key="1">
    <citation type="journal article" date="2021" name="Nat. Commun.">
        <title>Genetic determinants of endophytism in the Arabidopsis root mycobiome.</title>
        <authorList>
            <person name="Mesny F."/>
            <person name="Miyauchi S."/>
            <person name="Thiergart T."/>
            <person name="Pickel B."/>
            <person name="Atanasova L."/>
            <person name="Karlsson M."/>
            <person name="Huettel B."/>
            <person name="Barry K.W."/>
            <person name="Haridas S."/>
            <person name="Chen C."/>
            <person name="Bauer D."/>
            <person name="Andreopoulos W."/>
            <person name="Pangilinan J."/>
            <person name="LaButti K."/>
            <person name="Riley R."/>
            <person name="Lipzen A."/>
            <person name="Clum A."/>
            <person name="Drula E."/>
            <person name="Henrissat B."/>
            <person name="Kohler A."/>
            <person name="Grigoriev I.V."/>
            <person name="Martin F.M."/>
            <person name="Hacquard S."/>
        </authorList>
    </citation>
    <scope>NUCLEOTIDE SEQUENCE</scope>
    <source>
        <strain evidence="2">MPI-SDFR-AT-0120</strain>
    </source>
</reference>
<dbReference type="EMBL" id="JAGMVJ010000028">
    <property type="protein sequence ID" value="KAH7070064.1"/>
    <property type="molecule type" value="Genomic_DNA"/>
</dbReference>
<comment type="caution">
    <text evidence="2">The sequence shown here is derived from an EMBL/GenBank/DDBJ whole genome shotgun (WGS) entry which is preliminary data.</text>
</comment>
<protein>
    <submittedName>
        <fullName evidence="2">Uncharacterized protein</fullName>
    </submittedName>
</protein>
<keyword evidence="1" id="KW-0812">Transmembrane</keyword>
<evidence type="ECO:0000313" key="2">
    <source>
        <dbReference type="EMBL" id="KAH7070064.1"/>
    </source>
</evidence>
<organism evidence="2 3">
    <name type="scientific">Paraphoma chrysanthemicola</name>
    <dbReference type="NCBI Taxonomy" id="798071"/>
    <lineage>
        <taxon>Eukaryota</taxon>
        <taxon>Fungi</taxon>
        <taxon>Dikarya</taxon>
        <taxon>Ascomycota</taxon>
        <taxon>Pezizomycotina</taxon>
        <taxon>Dothideomycetes</taxon>
        <taxon>Pleosporomycetidae</taxon>
        <taxon>Pleosporales</taxon>
        <taxon>Pleosporineae</taxon>
        <taxon>Phaeosphaeriaceae</taxon>
        <taxon>Paraphoma</taxon>
    </lineage>
</organism>
<dbReference type="OrthoDB" id="4436466at2759"/>
<proteinExistence type="predicted"/>